<name>A0ACB9K3X9_9ASTR</name>
<reference evidence="1 2" key="2">
    <citation type="journal article" date="2022" name="Mol. Ecol. Resour.">
        <title>The genomes of chicory, endive, great burdock and yacon provide insights into Asteraceae paleo-polyploidization history and plant inulin production.</title>
        <authorList>
            <person name="Fan W."/>
            <person name="Wang S."/>
            <person name="Wang H."/>
            <person name="Wang A."/>
            <person name="Jiang F."/>
            <person name="Liu H."/>
            <person name="Zhao H."/>
            <person name="Xu D."/>
            <person name="Zhang Y."/>
        </authorList>
    </citation>
    <scope>NUCLEOTIDE SEQUENCE [LARGE SCALE GENOMIC DNA]</scope>
    <source>
        <strain evidence="2">cv. Yunnan</strain>
        <tissue evidence="1">Leaves</tissue>
    </source>
</reference>
<gene>
    <name evidence="1" type="ORF">L1987_01032</name>
</gene>
<dbReference type="Proteomes" id="UP001056120">
    <property type="component" value="Linkage Group LG01"/>
</dbReference>
<evidence type="ECO:0000313" key="2">
    <source>
        <dbReference type="Proteomes" id="UP001056120"/>
    </source>
</evidence>
<comment type="caution">
    <text evidence="1">The sequence shown here is derived from an EMBL/GenBank/DDBJ whole genome shotgun (WGS) entry which is preliminary data.</text>
</comment>
<organism evidence="1 2">
    <name type="scientific">Smallanthus sonchifolius</name>
    <dbReference type="NCBI Taxonomy" id="185202"/>
    <lineage>
        <taxon>Eukaryota</taxon>
        <taxon>Viridiplantae</taxon>
        <taxon>Streptophyta</taxon>
        <taxon>Embryophyta</taxon>
        <taxon>Tracheophyta</taxon>
        <taxon>Spermatophyta</taxon>
        <taxon>Magnoliopsida</taxon>
        <taxon>eudicotyledons</taxon>
        <taxon>Gunneridae</taxon>
        <taxon>Pentapetalae</taxon>
        <taxon>asterids</taxon>
        <taxon>campanulids</taxon>
        <taxon>Asterales</taxon>
        <taxon>Asteraceae</taxon>
        <taxon>Asteroideae</taxon>
        <taxon>Heliantheae alliance</taxon>
        <taxon>Millerieae</taxon>
        <taxon>Smallanthus</taxon>
    </lineage>
</organism>
<protein>
    <submittedName>
        <fullName evidence="1">Uncharacterized protein</fullName>
    </submittedName>
</protein>
<proteinExistence type="predicted"/>
<sequence>MSTTQPFISPSKSHFFSLIVCKSLKMAELLSILFAFTLVSTCVLPAPTPLEGLLPNGNFEEPPKATDVKQTVLLRKDALPKWEISGQVEYIQGGPQPGGMYFPVANGIHAVKLGNDATISHTLAVKAGSLYAVTFGASRTCAQQQVLRVSVPPQTGDLPLQTLYCSDGGDVYAYGFKANSTSVRLTFQNPGVHEDPKCGPIIDAVAIKELLPPRPTRLNLVKNGGFEEGPQGLSNSSNGVLLPPRQQDITSPLPGWIIESIKAVKLIDSKHFNVPSGMAAIELIAGRESAVAQIIRTVPNKLYMLTFAVGDGKNACHGDMMVEAFAAKDTLKAGFKSEGKGKWKMVSMKFKAISTRTRLSFYSSYYHTRVDDTVSLCGPVIDQVRVLSMRY</sequence>
<accession>A0ACB9K3X9</accession>
<keyword evidence="2" id="KW-1185">Reference proteome</keyword>
<evidence type="ECO:0000313" key="1">
    <source>
        <dbReference type="EMBL" id="KAI3826971.1"/>
    </source>
</evidence>
<reference evidence="2" key="1">
    <citation type="journal article" date="2022" name="Mol. Ecol. Resour.">
        <title>The genomes of chicory, endive, great burdock and yacon provide insights into Asteraceae palaeo-polyploidization history and plant inulin production.</title>
        <authorList>
            <person name="Fan W."/>
            <person name="Wang S."/>
            <person name="Wang H."/>
            <person name="Wang A."/>
            <person name="Jiang F."/>
            <person name="Liu H."/>
            <person name="Zhao H."/>
            <person name="Xu D."/>
            <person name="Zhang Y."/>
        </authorList>
    </citation>
    <scope>NUCLEOTIDE SEQUENCE [LARGE SCALE GENOMIC DNA]</scope>
    <source>
        <strain evidence="2">cv. Yunnan</strain>
    </source>
</reference>
<dbReference type="EMBL" id="CM042018">
    <property type="protein sequence ID" value="KAI3826971.1"/>
    <property type="molecule type" value="Genomic_DNA"/>
</dbReference>